<comment type="function">
    <text evidence="4">Esterase involved in the hydrolysis of xylan, a major structural heterogeneous polysaccharide found in plant biomass representing the second most abundant polysaccharide in the biosphere, after cellulose.</text>
</comment>
<evidence type="ECO:0000256" key="5">
    <source>
        <dbReference type="SAM" id="MobiDB-lite"/>
    </source>
</evidence>
<comment type="subcellular location">
    <subcellularLocation>
        <location evidence="4">Secreted</location>
    </subcellularLocation>
</comment>
<keyword evidence="3 4" id="KW-0378">Hydrolase</keyword>
<keyword evidence="1 4" id="KW-0719">Serine esterase</keyword>
<dbReference type="EC" id="3.1.1.-" evidence="4"/>
<evidence type="ECO:0000259" key="6">
    <source>
        <dbReference type="PROSITE" id="PS51164"/>
    </source>
</evidence>
<feature type="signal peptide" evidence="4">
    <location>
        <begin position="1"/>
        <end position="21"/>
    </location>
</feature>
<dbReference type="Pfam" id="PF00734">
    <property type="entry name" value="CBM_1"/>
    <property type="match status" value="1"/>
</dbReference>
<dbReference type="Pfam" id="PF10503">
    <property type="entry name" value="Esterase_PHB"/>
    <property type="match status" value="1"/>
</dbReference>
<dbReference type="GO" id="GO:0030248">
    <property type="term" value="F:cellulose binding"/>
    <property type="evidence" value="ECO:0007669"/>
    <property type="project" value="InterPro"/>
</dbReference>
<name>A0A9P6E6F0_9AGAR</name>
<dbReference type="PROSITE" id="PS51164">
    <property type="entry name" value="CBM1_2"/>
    <property type="match status" value="1"/>
</dbReference>
<dbReference type="GO" id="GO:0045493">
    <property type="term" value="P:xylan catabolic process"/>
    <property type="evidence" value="ECO:0007669"/>
    <property type="project" value="UniProtKB-UniRule"/>
</dbReference>
<evidence type="ECO:0000256" key="1">
    <source>
        <dbReference type="ARBA" id="ARBA00022487"/>
    </source>
</evidence>
<comment type="similarity">
    <text evidence="4">Belongs to the carbohydrate esterase 1 (CE1) family.</text>
</comment>
<dbReference type="EMBL" id="MU157916">
    <property type="protein sequence ID" value="KAF9523478.1"/>
    <property type="molecule type" value="Genomic_DNA"/>
</dbReference>
<dbReference type="Proteomes" id="UP000807306">
    <property type="component" value="Unassembled WGS sequence"/>
</dbReference>
<evidence type="ECO:0000313" key="8">
    <source>
        <dbReference type="Proteomes" id="UP000807306"/>
    </source>
</evidence>
<dbReference type="SUPFAM" id="SSF53474">
    <property type="entry name" value="alpha/beta-Hydrolases"/>
    <property type="match status" value="2"/>
</dbReference>
<comment type="caution">
    <text evidence="7">The sequence shown here is derived from an EMBL/GenBank/DDBJ whole genome shotgun (WGS) entry which is preliminary data.</text>
</comment>
<accession>A0A9P6E6F0</accession>
<evidence type="ECO:0000256" key="3">
    <source>
        <dbReference type="ARBA" id="ARBA00022801"/>
    </source>
</evidence>
<dbReference type="Gene3D" id="3.40.50.1820">
    <property type="entry name" value="alpha/beta hydrolase"/>
    <property type="match status" value="1"/>
</dbReference>
<evidence type="ECO:0000256" key="4">
    <source>
        <dbReference type="RuleBase" id="RU367147"/>
    </source>
</evidence>
<dbReference type="InterPro" id="IPR000254">
    <property type="entry name" value="CBD"/>
</dbReference>
<dbReference type="PANTHER" id="PTHR43037:SF5">
    <property type="entry name" value="FERULOYL ESTERASE"/>
    <property type="match status" value="1"/>
</dbReference>
<keyword evidence="2 4" id="KW-0732">Signal</keyword>
<keyword evidence="4" id="KW-0964">Secreted</keyword>
<feature type="region of interest" description="Disordered" evidence="5">
    <location>
        <begin position="292"/>
        <end position="333"/>
    </location>
</feature>
<gene>
    <name evidence="7" type="ORF">CPB83DRAFT_862756</name>
</gene>
<dbReference type="GO" id="GO:0052689">
    <property type="term" value="F:carboxylic ester hydrolase activity"/>
    <property type="evidence" value="ECO:0007669"/>
    <property type="project" value="UniProtKB-KW"/>
</dbReference>
<feature type="compositionally biased region" description="Low complexity" evidence="5">
    <location>
        <begin position="316"/>
        <end position="333"/>
    </location>
</feature>
<dbReference type="OrthoDB" id="2425929at2759"/>
<evidence type="ECO:0000256" key="2">
    <source>
        <dbReference type="ARBA" id="ARBA00022729"/>
    </source>
</evidence>
<dbReference type="NCBIfam" id="TIGR01840">
    <property type="entry name" value="esterase_phb"/>
    <property type="match status" value="1"/>
</dbReference>
<feature type="domain" description="CBM1" evidence="6">
    <location>
        <begin position="332"/>
        <end position="368"/>
    </location>
</feature>
<proteinExistence type="inferred from homology"/>
<dbReference type="InterPro" id="IPR010126">
    <property type="entry name" value="Esterase_phb"/>
</dbReference>
<dbReference type="SMART" id="SM00236">
    <property type="entry name" value="fCBD"/>
    <property type="match status" value="1"/>
</dbReference>
<dbReference type="PANTHER" id="PTHR43037">
    <property type="entry name" value="UNNAMED PRODUCT-RELATED"/>
    <property type="match status" value="1"/>
</dbReference>
<keyword evidence="4" id="KW-0119">Carbohydrate metabolism</keyword>
<reference evidence="7" key="1">
    <citation type="submission" date="2020-11" db="EMBL/GenBank/DDBJ databases">
        <authorList>
            <consortium name="DOE Joint Genome Institute"/>
            <person name="Ahrendt S."/>
            <person name="Riley R."/>
            <person name="Andreopoulos W."/>
            <person name="Labutti K."/>
            <person name="Pangilinan J."/>
            <person name="Ruiz-Duenas F.J."/>
            <person name="Barrasa J.M."/>
            <person name="Sanchez-Garcia M."/>
            <person name="Camarero S."/>
            <person name="Miyauchi S."/>
            <person name="Serrano A."/>
            <person name="Linde D."/>
            <person name="Babiker R."/>
            <person name="Drula E."/>
            <person name="Ayuso-Fernandez I."/>
            <person name="Pacheco R."/>
            <person name="Padilla G."/>
            <person name="Ferreira P."/>
            <person name="Barriuso J."/>
            <person name="Kellner H."/>
            <person name="Castanera R."/>
            <person name="Alfaro M."/>
            <person name="Ramirez L."/>
            <person name="Pisabarro A.G."/>
            <person name="Kuo A."/>
            <person name="Tritt A."/>
            <person name="Lipzen A."/>
            <person name="He G."/>
            <person name="Yan M."/>
            <person name="Ng V."/>
            <person name="Cullen D."/>
            <person name="Martin F."/>
            <person name="Rosso M.-N."/>
            <person name="Henrissat B."/>
            <person name="Hibbett D."/>
            <person name="Martinez A.T."/>
            <person name="Grigoriev I.V."/>
        </authorList>
    </citation>
    <scope>NUCLEOTIDE SEQUENCE</scope>
    <source>
        <strain evidence="7">CBS 506.95</strain>
    </source>
</reference>
<protein>
    <recommendedName>
        <fullName evidence="4">Carboxylic ester hydrolase</fullName>
        <ecNumber evidence="4">3.1.1.-</ecNumber>
    </recommendedName>
</protein>
<keyword evidence="4" id="KW-0624">Polysaccharide degradation</keyword>
<sequence length="368" mass="39268">MLSRLFQVLISSLMIVLNVEAAQNQLQQVSNYGSNPTNVQMYIYKPTGLITNPALIVALHWCNGNAQSIFTGTQFANLADQYKSFMVLYPNAPDSGGCWDVHTTATLTHDAGGDSLGIASQVRYAIQNYGVDKSRVFMTGLSSGAMMISVLAGAYPDLFTAGSAFAGVPYACFAGSSMWNSQCSTGQTSKTPQQWGDLVRSGYPGYSGTRPKIQIFQGTSDTVLSYNNFGENIKQWTNVFGYSTTPVTTQSNSPLNGWTRSTYGPNFQAINAQGVTHDIPIQHADALNWFGITGGGGTTSPTSVPTSTPTSPPSSTPSSTPPATTTTTANAPTQTHYGQCAGLTYKGPTTCEAPYTCKYLSDYYSQCV</sequence>
<dbReference type="GO" id="GO:0005576">
    <property type="term" value="C:extracellular region"/>
    <property type="evidence" value="ECO:0007669"/>
    <property type="project" value="UniProtKB-SubCell"/>
</dbReference>
<feature type="compositionally biased region" description="Low complexity" evidence="5">
    <location>
        <begin position="299"/>
        <end position="309"/>
    </location>
</feature>
<feature type="chain" id="PRO_5040545927" description="Carboxylic ester hydrolase" evidence="4">
    <location>
        <begin position="22"/>
        <end position="368"/>
    </location>
</feature>
<keyword evidence="8" id="KW-1185">Reference proteome</keyword>
<organism evidence="7 8">
    <name type="scientific">Crepidotus variabilis</name>
    <dbReference type="NCBI Taxonomy" id="179855"/>
    <lineage>
        <taxon>Eukaryota</taxon>
        <taxon>Fungi</taxon>
        <taxon>Dikarya</taxon>
        <taxon>Basidiomycota</taxon>
        <taxon>Agaricomycotina</taxon>
        <taxon>Agaricomycetes</taxon>
        <taxon>Agaricomycetidae</taxon>
        <taxon>Agaricales</taxon>
        <taxon>Agaricineae</taxon>
        <taxon>Crepidotaceae</taxon>
        <taxon>Crepidotus</taxon>
    </lineage>
</organism>
<dbReference type="InterPro" id="IPR029058">
    <property type="entry name" value="AB_hydrolase_fold"/>
</dbReference>
<dbReference type="InterPro" id="IPR050955">
    <property type="entry name" value="Plant_Biomass_Hydrol_Est"/>
</dbReference>
<evidence type="ECO:0000313" key="7">
    <source>
        <dbReference type="EMBL" id="KAF9523478.1"/>
    </source>
</evidence>
<dbReference type="AlphaFoldDB" id="A0A9P6E6F0"/>